<dbReference type="OrthoDB" id="9828119at2"/>
<name>A0A346XSB5_9ACTN</name>
<gene>
    <name evidence="1" type="ORF">DVS28_a0405</name>
</gene>
<evidence type="ECO:0000313" key="1">
    <source>
        <dbReference type="EMBL" id="AXV05112.1"/>
    </source>
</evidence>
<dbReference type="EMBL" id="CP031165">
    <property type="protein sequence ID" value="AXV05112.1"/>
    <property type="molecule type" value="Genomic_DNA"/>
</dbReference>
<accession>A0A346XSB5</accession>
<organism evidence="1 2">
    <name type="scientific">Euzebya pacifica</name>
    <dbReference type="NCBI Taxonomy" id="1608957"/>
    <lineage>
        <taxon>Bacteria</taxon>
        <taxon>Bacillati</taxon>
        <taxon>Actinomycetota</taxon>
        <taxon>Nitriliruptoria</taxon>
        <taxon>Euzebyales</taxon>
    </lineage>
</organism>
<reference evidence="1 2" key="1">
    <citation type="submission" date="2018-09" db="EMBL/GenBank/DDBJ databases">
        <title>Complete genome sequence of Euzebya sp. DY32-46 isolated from seawater of Pacific Ocean.</title>
        <authorList>
            <person name="Xu L."/>
            <person name="Wu Y.-H."/>
            <person name="Xu X.-W."/>
        </authorList>
    </citation>
    <scope>NUCLEOTIDE SEQUENCE [LARGE SCALE GENOMIC DNA]</scope>
    <source>
        <strain evidence="1 2">DY32-46</strain>
    </source>
</reference>
<dbReference type="RefSeq" id="WP_114589966.1">
    <property type="nucleotide sequence ID" value="NZ_CP031165.1"/>
</dbReference>
<protein>
    <submittedName>
        <fullName evidence="1">Uncharacterized protein</fullName>
    </submittedName>
</protein>
<dbReference type="AlphaFoldDB" id="A0A346XSB5"/>
<evidence type="ECO:0000313" key="2">
    <source>
        <dbReference type="Proteomes" id="UP000264006"/>
    </source>
</evidence>
<dbReference type="Proteomes" id="UP000264006">
    <property type="component" value="Chromosome"/>
</dbReference>
<proteinExistence type="predicted"/>
<keyword evidence="2" id="KW-1185">Reference proteome</keyword>
<sequence length="207" mass="21816">MPSTQPDSPLTPPDSSLERIWANLHPAPALPLDGPFVAGLGPLLDDLGRRAGGVLHGPRARRVIGAVGNRYSVRVDPDRVQSRGIIRSHTARWDDTEAVVLEPMAAMAARRLIGRTAGTLVGRWVPIPGLRWLAGRVVDRLAGVVADVSTTVIDGSPSVLVGVRTTSGDGVRLEGPLALTALLSRGLTEVVVGEAVRRGIPVEVAHD</sequence>
<dbReference type="KEGG" id="euz:DVS28_a0405"/>